<dbReference type="EMBL" id="CP074694">
    <property type="protein sequence ID" value="QVL30675.1"/>
    <property type="molecule type" value="Genomic_DNA"/>
</dbReference>
<sequence length="511" mass="58441">MRYPLLCLALLFNLFACVAFAQDDAVAKNLDAAKDRYDKALREWYTSVSNWLDQREEAARKESNNKTAELIKLDRQAFLDKDETPESLPNPLKQDISDARKTLIAAYETAIKEYTKASKDTEATAVEKELAAFKAKIAVSNGDPLRRKLNAAKATYISEMEKYLNASRDWFEHREEAARKDGNKKLVDQIKAEWLLFHDKGDLPKSAQPPLSLKAKSLRTALENSFTSVVKEYKKLKKDELATAAEKELKEVANWKLTVEAVAAITRENNEEKIQKQLREEMKPAVKLPEGYKLVWNDEFDGTKVDVEKWNLKRDNWVGHPVSKDSIYLDGKGHMILEIKKINQAVFGGLAMSNGKWKYGYFETRMRTQQLKGHFADFALLGDRVGWISIFHYVKAPEEPIGGKTIQFSHANGGTTNFVPKLETYLKQISSIKAFQGIGEDYHIHSLLWTEKECVFYLNGIEILRAHDPKINDELAIELLLSEDRNDLAAQDNRKPPYLMSVDYVRVFQKP</sequence>
<dbReference type="GO" id="GO:0004553">
    <property type="term" value="F:hydrolase activity, hydrolyzing O-glycosyl compounds"/>
    <property type="evidence" value="ECO:0007669"/>
    <property type="project" value="InterPro"/>
</dbReference>
<dbReference type="Pfam" id="PF00722">
    <property type="entry name" value="Glyco_hydro_16"/>
    <property type="match status" value="1"/>
</dbReference>
<feature type="signal peptide" evidence="2">
    <location>
        <begin position="1"/>
        <end position="21"/>
    </location>
</feature>
<dbReference type="Gene3D" id="2.60.120.200">
    <property type="match status" value="1"/>
</dbReference>
<dbReference type="Proteomes" id="UP000676194">
    <property type="component" value="Chromosome"/>
</dbReference>
<keyword evidence="5" id="KW-1185">Reference proteome</keyword>
<comment type="similarity">
    <text evidence="1">Belongs to the glycosyl hydrolase 16 family.</text>
</comment>
<evidence type="ECO:0000259" key="3">
    <source>
        <dbReference type="PROSITE" id="PS51762"/>
    </source>
</evidence>
<name>A0A8E6B233_9BACT</name>
<dbReference type="CDD" id="cd00413">
    <property type="entry name" value="Glyco_hydrolase_16"/>
    <property type="match status" value="1"/>
</dbReference>
<gene>
    <name evidence="4" type="ORF">KIH39_17680</name>
</gene>
<dbReference type="InterPro" id="IPR000757">
    <property type="entry name" value="Beta-glucanase-like"/>
</dbReference>
<evidence type="ECO:0000313" key="5">
    <source>
        <dbReference type="Proteomes" id="UP000676194"/>
    </source>
</evidence>
<dbReference type="AlphaFoldDB" id="A0A8E6B233"/>
<dbReference type="KEGG" id="tsph:KIH39_17680"/>
<evidence type="ECO:0000256" key="2">
    <source>
        <dbReference type="SAM" id="SignalP"/>
    </source>
</evidence>
<reference evidence="4" key="1">
    <citation type="submission" date="2021-05" db="EMBL/GenBank/DDBJ databases">
        <title>Complete genome sequence of the cellulolytic planctomycete Telmatocola sphagniphila SP2T and characterization of the first cellulase from planctomycetes.</title>
        <authorList>
            <person name="Rakitin A.L."/>
            <person name="Beletsky A.V."/>
            <person name="Naumoff D.G."/>
            <person name="Kulichevskaya I.S."/>
            <person name="Mardanov A.V."/>
            <person name="Ravin N.V."/>
            <person name="Dedysh S.N."/>
        </authorList>
    </citation>
    <scope>NUCLEOTIDE SEQUENCE</scope>
    <source>
        <strain evidence="4">SP2T</strain>
    </source>
</reference>
<accession>A0A8E6B233</accession>
<keyword evidence="2" id="KW-0732">Signal</keyword>
<protein>
    <submittedName>
        <fullName evidence="4">Family 16 glycosylhydrolase</fullName>
    </submittedName>
</protein>
<feature type="chain" id="PRO_5034981041" evidence="2">
    <location>
        <begin position="22"/>
        <end position="511"/>
    </location>
</feature>
<dbReference type="GO" id="GO:0005975">
    <property type="term" value="P:carbohydrate metabolic process"/>
    <property type="evidence" value="ECO:0007669"/>
    <property type="project" value="InterPro"/>
</dbReference>
<proteinExistence type="inferred from homology"/>
<evidence type="ECO:0000313" key="4">
    <source>
        <dbReference type="EMBL" id="QVL30675.1"/>
    </source>
</evidence>
<dbReference type="RefSeq" id="WP_213494550.1">
    <property type="nucleotide sequence ID" value="NZ_CP074694.1"/>
</dbReference>
<feature type="domain" description="GH16" evidence="3">
    <location>
        <begin position="298"/>
        <end position="511"/>
    </location>
</feature>
<dbReference type="SUPFAM" id="SSF49899">
    <property type="entry name" value="Concanavalin A-like lectins/glucanases"/>
    <property type="match status" value="1"/>
</dbReference>
<dbReference type="InterPro" id="IPR013320">
    <property type="entry name" value="ConA-like_dom_sf"/>
</dbReference>
<organism evidence="4 5">
    <name type="scientific">Telmatocola sphagniphila</name>
    <dbReference type="NCBI Taxonomy" id="1123043"/>
    <lineage>
        <taxon>Bacteria</taxon>
        <taxon>Pseudomonadati</taxon>
        <taxon>Planctomycetota</taxon>
        <taxon>Planctomycetia</taxon>
        <taxon>Gemmatales</taxon>
        <taxon>Gemmataceae</taxon>
    </lineage>
</organism>
<evidence type="ECO:0000256" key="1">
    <source>
        <dbReference type="ARBA" id="ARBA00006865"/>
    </source>
</evidence>
<dbReference type="PROSITE" id="PS51762">
    <property type="entry name" value="GH16_2"/>
    <property type="match status" value="1"/>
</dbReference>